<dbReference type="SUPFAM" id="SSF53474">
    <property type="entry name" value="alpha/beta-Hydrolases"/>
    <property type="match status" value="1"/>
</dbReference>
<dbReference type="PANTHER" id="PTHR43722">
    <property type="entry name" value="PROLINE IMINOPEPTIDASE"/>
    <property type="match status" value="1"/>
</dbReference>
<protein>
    <recommendedName>
        <fullName evidence="5 10">Proline iminopeptidase</fullName>
        <ecNumber evidence="4 10">3.4.11.5</ecNumber>
    </recommendedName>
</protein>
<keyword evidence="9 10" id="KW-0378">Hydrolase</keyword>
<comment type="similarity">
    <text evidence="3 10">Belongs to the peptidase S33 family.</text>
</comment>
<organism evidence="13 14">
    <name type="scientific">Sphingomonas oleivorans</name>
    <dbReference type="NCBI Taxonomy" id="1735121"/>
    <lineage>
        <taxon>Bacteria</taxon>
        <taxon>Pseudomonadati</taxon>
        <taxon>Pseudomonadota</taxon>
        <taxon>Alphaproteobacteria</taxon>
        <taxon>Sphingomonadales</taxon>
        <taxon>Sphingomonadaceae</taxon>
        <taxon>Sphingomonas</taxon>
    </lineage>
</organism>
<feature type="compositionally biased region" description="Basic and acidic residues" evidence="11">
    <location>
        <begin position="101"/>
        <end position="116"/>
    </location>
</feature>
<comment type="subcellular location">
    <subcellularLocation>
        <location evidence="2">Cytoplasm</location>
    </subcellularLocation>
</comment>
<comment type="catalytic activity">
    <reaction evidence="1 10">
        <text>Release of N-terminal proline from a peptide.</text>
        <dbReference type="EC" id="3.4.11.5"/>
    </reaction>
</comment>
<evidence type="ECO:0000256" key="9">
    <source>
        <dbReference type="ARBA" id="ARBA00022801"/>
    </source>
</evidence>
<evidence type="ECO:0000256" key="4">
    <source>
        <dbReference type="ARBA" id="ARBA00012568"/>
    </source>
</evidence>
<evidence type="ECO:0000256" key="10">
    <source>
        <dbReference type="RuleBase" id="RU003421"/>
    </source>
</evidence>
<dbReference type="GO" id="GO:0006508">
    <property type="term" value="P:proteolysis"/>
    <property type="evidence" value="ECO:0007669"/>
    <property type="project" value="UniProtKB-KW"/>
</dbReference>
<reference evidence="13 14" key="1">
    <citation type="submission" date="2017-09" db="EMBL/GenBank/DDBJ databases">
        <title>Sphingomonas panjinensis sp.nov., isolated from oil-contaminated soil.</title>
        <authorList>
            <person name="Wang L."/>
            <person name="Chen L."/>
        </authorList>
    </citation>
    <scope>NUCLEOTIDE SEQUENCE [LARGE SCALE GENOMIC DNA]</scope>
    <source>
        <strain evidence="13 14">FW-11</strain>
    </source>
</reference>
<evidence type="ECO:0000256" key="2">
    <source>
        <dbReference type="ARBA" id="ARBA00004496"/>
    </source>
</evidence>
<dbReference type="GO" id="GO:0005737">
    <property type="term" value="C:cytoplasm"/>
    <property type="evidence" value="ECO:0007669"/>
    <property type="project" value="UniProtKB-SubCell"/>
</dbReference>
<dbReference type="PANTHER" id="PTHR43722:SF1">
    <property type="entry name" value="PROLINE IMINOPEPTIDASE"/>
    <property type="match status" value="1"/>
</dbReference>
<dbReference type="Gene3D" id="3.40.50.1820">
    <property type="entry name" value="alpha/beta hydrolase"/>
    <property type="match status" value="1"/>
</dbReference>
<feature type="compositionally biased region" description="Basic and acidic residues" evidence="11">
    <location>
        <begin position="51"/>
        <end position="63"/>
    </location>
</feature>
<keyword evidence="14" id="KW-1185">Reference proteome</keyword>
<evidence type="ECO:0000256" key="3">
    <source>
        <dbReference type="ARBA" id="ARBA00010088"/>
    </source>
</evidence>
<sequence length="442" mass="49261">MPPRPGGIRRKSHADRRCGAGEGDIGHTWLPHRRASRRGPDRSGSIRRTPRRGEGSACRDRGTGGRRSSPPFPLLAAGYAGRARDTPPAALLSRFAAGQRSADKKPAPPNRQDRSVADQPLAPAPLRSLYPPIEPYASGYLDVGDGHSLYWELCGNPHGKPAIFLHGGPGAGCGPDHRRLFDPEKYRVLLFDQRGCGRSRPHAELEANSTWHLVADIERLREMVGVEKWLVFGGSWGSTLALAYAETHPARTSALILRGIFALRQAEVDWYYQQGASWIFPDKWERFLAPIPETERGALVDAYRRRLTDPDRSVRLAAARAWSRWEGETITLLPDPALSTTHGADDFALAFARIENHFFFHQGWLEEGQLIRDAHRLRDIPGVIVQGRYDMATPVQTAWDLHRAWPEAEFHLVPDAGHAFNEPGILDRLIRATDAFAADPRI</sequence>
<dbReference type="Proteomes" id="UP000244162">
    <property type="component" value="Unassembled WGS sequence"/>
</dbReference>
<keyword evidence="8 10" id="KW-0645">Protease</keyword>
<proteinExistence type="inferred from homology"/>
<dbReference type="InterPro" id="IPR005944">
    <property type="entry name" value="Pro_iminopeptidase"/>
</dbReference>
<dbReference type="GO" id="GO:0004177">
    <property type="term" value="F:aminopeptidase activity"/>
    <property type="evidence" value="ECO:0007669"/>
    <property type="project" value="UniProtKB-KW"/>
</dbReference>
<dbReference type="EC" id="3.4.11.5" evidence="4 10"/>
<evidence type="ECO:0000256" key="8">
    <source>
        <dbReference type="ARBA" id="ARBA00022670"/>
    </source>
</evidence>
<evidence type="ECO:0000256" key="11">
    <source>
        <dbReference type="SAM" id="MobiDB-lite"/>
    </source>
</evidence>
<evidence type="ECO:0000256" key="1">
    <source>
        <dbReference type="ARBA" id="ARBA00001585"/>
    </source>
</evidence>
<comment type="caution">
    <text evidence="13">The sequence shown here is derived from an EMBL/GenBank/DDBJ whole genome shotgun (WGS) entry which is preliminary data.</text>
</comment>
<evidence type="ECO:0000313" key="13">
    <source>
        <dbReference type="EMBL" id="PTQ13086.1"/>
    </source>
</evidence>
<evidence type="ECO:0000259" key="12">
    <source>
        <dbReference type="Pfam" id="PF00561"/>
    </source>
</evidence>
<evidence type="ECO:0000256" key="5">
    <source>
        <dbReference type="ARBA" id="ARBA00021843"/>
    </source>
</evidence>
<feature type="region of interest" description="Disordered" evidence="11">
    <location>
        <begin position="97"/>
        <end position="125"/>
    </location>
</feature>
<evidence type="ECO:0000256" key="7">
    <source>
        <dbReference type="ARBA" id="ARBA00022490"/>
    </source>
</evidence>
<keyword evidence="6 10" id="KW-0031">Aminopeptidase</keyword>
<dbReference type="PRINTS" id="PR00793">
    <property type="entry name" value="PROAMNOPTASE"/>
</dbReference>
<dbReference type="InterPro" id="IPR029058">
    <property type="entry name" value="AB_hydrolase_fold"/>
</dbReference>
<dbReference type="EMBL" id="NWBU01000004">
    <property type="protein sequence ID" value="PTQ13086.1"/>
    <property type="molecule type" value="Genomic_DNA"/>
</dbReference>
<dbReference type="NCBIfam" id="TIGR01249">
    <property type="entry name" value="pro_imino_pep_1"/>
    <property type="match status" value="1"/>
</dbReference>
<name>A0A2T5G1R3_9SPHN</name>
<dbReference type="InterPro" id="IPR000073">
    <property type="entry name" value="AB_hydrolase_1"/>
</dbReference>
<feature type="region of interest" description="Disordered" evidence="11">
    <location>
        <begin position="1"/>
        <end position="76"/>
    </location>
</feature>
<gene>
    <name evidence="13" type="primary">pip</name>
    <name evidence="13" type="ORF">CLG96_02825</name>
</gene>
<evidence type="ECO:0000313" key="14">
    <source>
        <dbReference type="Proteomes" id="UP000244162"/>
    </source>
</evidence>
<dbReference type="Pfam" id="PF00561">
    <property type="entry name" value="Abhydrolase_1"/>
    <property type="match status" value="1"/>
</dbReference>
<feature type="domain" description="AB hydrolase-1" evidence="12">
    <location>
        <begin position="163"/>
        <end position="421"/>
    </location>
</feature>
<dbReference type="InterPro" id="IPR002410">
    <property type="entry name" value="Peptidase_S33"/>
</dbReference>
<dbReference type="OrthoDB" id="9796770at2"/>
<dbReference type="AlphaFoldDB" id="A0A2T5G1R3"/>
<accession>A0A2T5G1R3</accession>
<keyword evidence="7" id="KW-0963">Cytoplasm</keyword>
<evidence type="ECO:0000256" key="6">
    <source>
        <dbReference type="ARBA" id="ARBA00022438"/>
    </source>
</evidence>